<keyword evidence="2" id="KW-0819">tRNA processing</keyword>
<keyword evidence="3" id="KW-0413">Isomerase</keyword>
<dbReference type="SUPFAM" id="SSF55120">
    <property type="entry name" value="Pseudouridine synthase"/>
    <property type="match status" value="2"/>
</dbReference>
<organism evidence="8 9">
    <name type="scientific">Odynerus spinipes</name>
    <dbReference type="NCBI Taxonomy" id="1348599"/>
    <lineage>
        <taxon>Eukaryota</taxon>
        <taxon>Metazoa</taxon>
        <taxon>Ecdysozoa</taxon>
        <taxon>Arthropoda</taxon>
        <taxon>Hexapoda</taxon>
        <taxon>Insecta</taxon>
        <taxon>Pterygota</taxon>
        <taxon>Neoptera</taxon>
        <taxon>Endopterygota</taxon>
        <taxon>Hymenoptera</taxon>
        <taxon>Apocrita</taxon>
        <taxon>Aculeata</taxon>
        <taxon>Vespoidea</taxon>
        <taxon>Vespidae</taxon>
        <taxon>Eumeninae</taxon>
        <taxon>Odynerus</taxon>
    </lineage>
</organism>
<dbReference type="Proteomes" id="UP001258017">
    <property type="component" value="Unassembled WGS sequence"/>
</dbReference>
<evidence type="ECO:0000256" key="4">
    <source>
        <dbReference type="ARBA" id="ARBA00036943"/>
    </source>
</evidence>
<evidence type="ECO:0000256" key="3">
    <source>
        <dbReference type="ARBA" id="ARBA00023235"/>
    </source>
</evidence>
<evidence type="ECO:0008006" key="10">
    <source>
        <dbReference type="Google" id="ProtNLM"/>
    </source>
</evidence>
<evidence type="ECO:0000256" key="2">
    <source>
        <dbReference type="ARBA" id="ARBA00022694"/>
    </source>
</evidence>
<protein>
    <recommendedName>
        <fullName evidence="10">Pseudouridylate synthase 7 homolog</fullName>
    </recommendedName>
</protein>
<dbReference type="InterPro" id="IPR001656">
    <property type="entry name" value="PsdUridine_synth_TruD"/>
</dbReference>
<feature type="compositionally biased region" description="Low complexity" evidence="5">
    <location>
        <begin position="43"/>
        <end position="58"/>
    </location>
</feature>
<dbReference type="GO" id="GO:0008033">
    <property type="term" value="P:tRNA processing"/>
    <property type="evidence" value="ECO:0007669"/>
    <property type="project" value="UniProtKB-KW"/>
</dbReference>
<feature type="region of interest" description="Disordered" evidence="5">
    <location>
        <begin position="495"/>
        <end position="514"/>
    </location>
</feature>
<feature type="region of interest" description="Disordered" evidence="5">
    <location>
        <begin position="1"/>
        <end position="85"/>
    </location>
</feature>
<name>A0AAD9RKE0_9HYME</name>
<dbReference type="Gene3D" id="3.30.2350.20">
    <property type="entry name" value="TruD, catalytic domain"/>
    <property type="match status" value="3"/>
</dbReference>
<feature type="compositionally biased region" description="Basic and acidic residues" evidence="5">
    <location>
        <begin position="849"/>
        <end position="863"/>
    </location>
</feature>
<dbReference type="GO" id="GO:0001522">
    <property type="term" value="P:pseudouridine synthesis"/>
    <property type="evidence" value="ECO:0007669"/>
    <property type="project" value="InterPro"/>
</dbReference>
<dbReference type="PANTHER" id="PTHR13326">
    <property type="entry name" value="TRNA PSEUDOURIDINE SYNTHASE D"/>
    <property type="match status" value="1"/>
</dbReference>
<dbReference type="AlphaFoldDB" id="A0AAD9RKE0"/>
<evidence type="ECO:0000259" key="7">
    <source>
        <dbReference type="PROSITE" id="PS51061"/>
    </source>
</evidence>
<dbReference type="PROSITE" id="PS51061">
    <property type="entry name" value="R3H"/>
    <property type="match status" value="1"/>
</dbReference>
<dbReference type="NCBIfam" id="TIGR00094">
    <property type="entry name" value="tRNA_TruD_broad"/>
    <property type="match status" value="1"/>
</dbReference>
<proteinExistence type="inferred from homology"/>
<feature type="compositionally biased region" description="Basic and acidic residues" evidence="5">
    <location>
        <begin position="805"/>
        <end position="841"/>
    </location>
</feature>
<gene>
    <name evidence="8" type="ORF">KPH14_008051</name>
</gene>
<dbReference type="InterPro" id="IPR001374">
    <property type="entry name" value="R3H_dom"/>
</dbReference>
<feature type="compositionally biased region" description="Basic and acidic residues" evidence="5">
    <location>
        <begin position="29"/>
        <end position="42"/>
    </location>
</feature>
<dbReference type="GO" id="GO:0003723">
    <property type="term" value="F:RNA binding"/>
    <property type="evidence" value="ECO:0007669"/>
    <property type="project" value="InterPro"/>
</dbReference>
<comment type="similarity">
    <text evidence="1">Belongs to the pseudouridine synthase TruD family.</text>
</comment>
<feature type="compositionally biased region" description="Basic and acidic residues" evidence="5">
    <location>
        <begin position="10"/>
        <end position="19"/>
    </location>
</feature>
<feature type="region of interest" description="Disordered" evidence="5">
    <location>
        <begin position="598"/>
        <end position="628"/>
    </location>
</feature>
<dbReference type="PIRSF" id="PIRSF037016">
    <property type="entry name" value="Pseudouridin_synth_euk_prd"/>
    <property type="match status" value="1"/>
</dbReference>
<feature type="compositionally biased region" description="Acidic residues" evidence="5">
    <location>
        <begin position="531"/>
        <end position="548"/>
    </location>
</feature>
<dbReference type="InterPro" id="IPR042214">
    <property type="entry name" value="TruD_catalytic"/>
</dbReference>
<reference evidence="8" key="1">
    <citation type="submission" date="2021-08" db="EMBL/GenBank/DDBJ databases">
        <authorList>
            <person name="Misof B."/>
            <person name="Oliver O."/>
            <person name="Podsiadlowski L."/>
            <person name="Donath A."/>
            <person name="Peters R."/>
            <person name="Mayer C."/>
            <person name="Rust J."/>
            <person name="Gunkel S."/>
            <person name="Lesny P."/>
            <person name="Martin S."/>
            <person name="Oeyen J.P."/>
            <person name="Petersen M."/>
            <person name="Panagiotis P."/>
            <person name="Wilbrandt J."/>
            <person name="Tanja T."/>
        </authorList>
    </citation>
    <scope>NUCLEOTIDE SEQUENCE</scope>
    <source>
        <strain evidence="8">GBR_01_08_01A</strain>
        <tissue evidence="8">Thorax + abdomen</tissue>
    </source>
</reference>
<evidence type="ECO:0000259" key="6">
    <source>
        <dbReference type="PROSITE" id="PS50984"/>
    </source>
</evidence>
<keyword evidence="9" id="KW-1185">Reference proteome</keyword>
<feature type="compositionally biased region" description="Basic and acidic residues" evidence="5">
    <location>
        <begin position="495"/>
        <end position="509"/>
    </location>
</feature>
<feature type="compositionally biased region" description="Basic and acidic residues" evidence="5">
    <location>
        <begin position="549"/>
        <end position="559"/>
    </location>
</feature>
<comment type="caution">
    <text evidence="8">The sequence shown here is derived from an EMBL/GenBank/DDBJ whole genome shotgun (WGS) entry which is preliminary data.</text>
</comment>
<evidence type="ECO:0000256" key="1">
    <source>
        <dbReference type="ARBA" id="ARBA00007953"/>
    </source>
</evidence>
<evidence type="ECO:0000313" key="8">
    <source>
        <dbReference type="EMBL" id="KAK2581261.1"/>
    </source>
</evidence>
<comment type="catalytic activity">
    <reaction evidence="4">
        <text>a uridine in tRNA = a pseudouridine in tRNA</text>
        <dbReference type="Rhea" id="RHEA:54572"/>
        <dbReference type="Rhea" id="RHEA-COMP:13339"/>
        <dbReference type="Rhea" id="RHEA-COMP:13934"/>
        <dbReference type="ChEBI" id="CHEBI:65314"/>
        <dbReference type="ChEBI" id="CHEBI:65315"/>
    </reaction>
</comment>
<dbReference type="EMBL" id="JAIFRP010000042">
    <property type="protein sequence ID" value="KAK2581261.1"/>
    <property type="molecule type" value="Genomic_DNA"/>
</dbReference>
<reference evidence="8" key="2">
    <citation type="journal article" date="2023" name="Commun. Biol.">
        <title>Intrasexual cuticular hydrocarbon dimorphism in a wasp sheds light on hydrocarbon biosynthesis genes in Hymenoptera.</title>
        <authorList>
            <person name="Moris V.C."/>
            <person name="Podsiadlowski L."/>
            <person name="Martin S."/>
            <person name="Oeyen J.P."/>
            <person name="Donath A."/>
            <person name="Petersen M."/>
            <person name="Wilbrandt J."/>
            <person name="Misof B."/>
            <person name="Liedtke D."/>
            <person name="Thamm M."/>
            <person name="Scheiner R."/>
            <person name="Schmitt T."/>
            <person name="Niehuis O."/>
        </authorList>
    </citation>
    <scope>NUCLEOTIDE SEQUENCE</scope>
    <source>
        <strain evidence="8">GBR_01_08_01A</strain>
    </source>
</reference>
<dbReference type="GO" id="GO:0009982">
    <property type="term" value="F:pseudouridine synthase activity"/>
    <property type="evidence" value="ECO:0007669"/>
    <property type="project" value="InterPro"/>
</dbReference>
<dbReference type="PANTHER" id="PTHR13326:SF31">
    <property type="entry name" value="PSEUDOURIDYLATE SYNTHASE 7 HOMOLOG"/>
    <property type="match status" value="1"/>
</dbReference>
<feature type="domain" description="R3H" evidence="7">
    <location>
        <begin position="146"/>
        <end position="221"/>
    </location>
</feature>
<dbReference type="CDD" id="cd02576">
    <property type="entry name" value="PseudoU_synth_ScPUS7"/>
    <property type="match status" value="1"/>
</dbReference>
<feature type="region of interest" description="Disordered" evidence="5">
    <location>
        <begin position="786"/>
        <end position="863"/>
    </location>
</feature>
<dbReference type="PROSITE" id="PS50984">
    <property type="entry name" value="TRUD"/>
    <property type="match status" value="1"/>
</dbReference>
<sequence length="863" mass="98591">MADTSQDNNESEKQGERFSRNRGRGSGSKNRDAYFKHNDRRNYGSSSSRGSNYHSNHGGFRDSNFGRKPYKRIYSHSQADGKRKRLEVGNRLKEPDIGVTEFIGDHHGFSGLLKERFSDFHVNEISLDGEIAKLTNQIIPSESDDSNNLEHLKKDLPDTVWEQLQKLKDEESSCSSIEIDVTDLDKDKRRIIHDVTRLLTNINSKTIDQDGKKLMIIMKNSKKGSRYPADERVNWKKLGGDYCYFSLHKVNMDTMEALNRMSKILRIQPNNFNYAGTKDRRAWTTQWVSLKKVHPTNILRAGRAIRGTFVGNFKFAKEPLKLGMLSGNRFRIAIRNVTASDEEIEKVMISLRDRGFINYYGLQRFGTVAAIPTHEIGKKLLQGKWLEAIDLILKPREGEHDTDLAEARKIYETTKNASEAYNRIRNSEKIEAALLKGLQMYTEKNPQGVLDMIPRNTRLMYIHAYQSFVWNHMISRRIKEFGTRPIVGDLVLENDRDKKSPEDNGEHLCQDSTEDTCLESDDANLVKKENEEETEMVCEADNKDDEDVKELVDDTKEETNVIEAGDEEDSIDDKKEDTEAIECSDQKDSIDDIKEVTSATESGLNIKEKPDDNNTAGDKEEEEDNHDVPSVRILTEEDLANYTLADIIMPLPGWKVNYPPYAKSWYDEFLAKDELTTSLRQRNKKYSLGGTYRKILQIPLDLSWKIMHYKDKHDNLIACDFDEMRKMVPPKDNPEGENKALIIEMSLRASTYATMALREILRHDTSPQAQAAQSAAHDALLESNKAAADKAETSNSNNEDIQETNVDKEPEACDNVDEKMDVDSVPEEPSKDITEPEKETQVEPANDDVEMKEVEETTKNDAS</sequence>
<dbReference type="GO" id="GO:0005634">
    <property type="term" value="C:nucleus"/>
    <property type="evidence" value="ECO:0007669"/>
    <property type="project" value="TreeGrafter"/>
</dbReference>
<feature type="domain" description="TRUD" evidence="6">
    <location>
        <begin position="355"/>
        <end position="698"/>
    </location>
</feature>
<dbReference type="InterPro" id="IPR011760">
    <property type="entry name" value="PsdUridine_synth_TruD_insert"/>
</dbReference>
<evidence type="ECO:0000256" key="5">
    <source>
        <dbReference type="SAM" id="MobiDB-lite"/>
    </source>
</evidence>
<accession>A0AAD9RKE0</accession>
<dbReference type="Pfam" id="PF01142">
    <property type="entry name" value="TruD"/>
    <property type="match status" value="1"/>
</dbReference>
<dbReference type="InterPro" id="IPR020103">
    <property type="entry name" value="PsdUridine_synth_cat_dom_sf"/>
</dbReference>
<feature type="region of interest" description="Disordered" evidence="5">
    <location>
        <begin position="524"/>
        <end position="576"/>
    </location>
</feature>
<evidence type="ECO:0000313" key="9">
    <source>
        <dbReference type="Proteomes" id="UP001258017"/>
    </source>
</evidence>